<proteinExistence type="predicted"/>
<name>A0A830FGV0_9EURY</name>
<dbReference type="RefSeq" id="WP_188976617.1">
    <property type="nucleotide sequence ID" value="NZ_BMPG01000001.1"/>
</dbReference>
<dbReference type="Proteomes" id="UP000607197">
    <property type="component" value="Unassembled WGS sequence"/>
</dbReference>
<evidence type="ECO:0008006" key="3">
    <source>
        <dbReference type="Google" id="ProtNLM"/>
    </source>
</evidence>
<accession>A0A830FGV0</accession>
<sequence length="100" mass="11597">MIERIWYGWTEPGDADAYEALLADEIAPRFRAESDITGFRVGRRDRDDDVEFVTTITFPDWAAVESFAGEQYAEAHVPDAAREVLKDWEDTARHYEVREL</sequence>
<organism evidence="1 2">
    <name type="scientific">Halocalculus aciditolerans</name>
    <dbReference type="NCBI Taxonomy" id="1383812"/>
    <lineage>
        <taxon>Archaea</taxon>
        <taxon>Methanobacteriati</taxon>
        <taxon>Methanobacteriota</taxon>
        <taxon>Stenosarchaea group</taxon>
        <taxon>Halobacteria</taxon>
        <taxon>Halobacteriales</taxon>
        <taxon>Halobacteriaceae</taxon>
        <taxon>Halocalculus</taxon>
    </lineage>
</organism>
<comment type="caution">
    <text evidence="1">The sequence shown here is derived from an EMBL/GenBank/DDBJ whole genome shotgun (WGS) entry which is preliminary data.</text>
</comment>
<evidence type="ECO:0000313" key="1">
    <source>
        <dbReference type="EMBL" id="GGL54586.1"/>
    </source>
</evidence>
<reference evidence="1" key="1">
    <citation type="journal article" date="2014" name="Int. J. Syst. Evol. Microbiol.">
        <title>Complete genome sequence of Corynebacterium casei LMG S-19264T (=DSM 44701T), isolated from a smear-ripened cheese.</title>
        <authorList>
            <consortium name="US DOE Joint Genome Institute (JGI-PGF)"/>
            <person name="Walter F."/>
            <person name="Albersmeier A."/>
            <person name="Kalinowski J."/>
            <person name="Ruckert C."/>
        </authorList>
    </citation>
    <scope>NUCLEOTIDE SEQUENCE</scope>
    <source>
        <strain evidence="1">JCM 19596</strain>
    </source>
</reference>
<keyword evidence="2" id="KW-1185">Reference proteome</keyword>
<gene>
    <name evidence="1" type="ORF">GCM10009039_10870</name>
</gene>
<dbReference type="OrthoDB" id="252187at2157"/>
<reference evidence="1" key="2">
    <citation type="submission" date="2020-09" db="EMBL/GenBank/DDBJ databases">
        <authorList>
            <person name="Sun Q."/>
            <person name="Ohkuma M."/>
        </authorList>
    </citation>
    <scope>NUCLEOTIDE SEQUENCE</scope>
    <source>
        <strain evidence="1">JCM 19596</strain>
    </source>
</reference>
<evidence type="ECO:0000313" key="2">
    <source>
        <dbReference type="Proteomes" id="UP000607197"/>
    </source>
</evidence>
<dbReference type="EMBL" id="BMPG01000001">
    <property type="protein sequence ID" value="GGL54586.1"/>
    <property type="molecule type" value="Genomic_DNA"/>
</dbReference>
<protein>
    <recommendedName>
        <fullName evidence="3">Antibiotic biosynthesis monooxygenase</fullName>
    </recommendedName>
</protein>
<dbReference type="AlphaFoldDB" id="A0A830FGV0"/>